<dbReference type="AlphaFoldDB" id="A0A0P9B253"/>
<dbReference type="GO" id="GO:0015288">
    <property type="term" value="F:porin activity"/>
    <property type="evidence" value="ECO:0007669"/>
    <property type="project" value="TreeGrafter"/>
</dbReference>
<accession>A0A0P9B253</accession>
<sequence>MRTANPVTGHLAGPTRARYFLKVPFVSALLLTTQAQADLLGDSHLSLETRNFYMNRDYRDAGLFDGPRHDGKPQSKAEDWAQGFILRGNSGFTEGTVGVGLDVLGLVGVKLDSGGGSSGTGVLQRNQRTGEPVDEYSFLAPTAKLKVAKTLVTLGDHEPVMPVLFRNDTRLLPQTYRGGQVVSTDIQNLSLTAGQFRQAHQRDSSDYEDLRMAADGSTGGVPTDRFNYGGVTYAFLPNLSATFYRAELKDNYSQNAASLLYKTPLSESVNLKADLRYFGSDDEGRTNVDNRYLGGMFTLSSRGHSLGLGYQNQSGDTGLPYLLVADPWALNNGTYQPFVRAKEDSWQLRYDFDFAALGIPGLTLMTRYMRGDDFDIRGVAAKEWERNTDIAYVIQSGPLRNLSLRWRNVTYRGSETTDVDENRLIVAYTFRFW</sequence>
<organism evidence="4 5">
    <name type="scientific">Pseudomonas fluorescens</name>
    <dbReference type="NCBI Taxonomy" id="294"/>
    <lineage>
        <taxon>Bacteria</taxon>
        <taxon>Pseudomonadati</taxon>
        <taxon>Pseudomonadota</taxon>
        <taxon>Gammaproteobacteria</taxon>
        <taxon>Pseudomonadales</taxon>
        <taxon>Pseudomonadaceae</taxon>
        <taxon>Pseudomonas</taxon>
    </lineage>
</organism>
<evidence type="ECO:0000256" key="1">
    <source>
        <dbReference type="ARBA" id="ARBA00009075"/>
    </source>
</evidence>
<evidence type="ECO:0000256" key="2">
    <source>
        <dbReference type="ARBA" id="ARBA00022448"/>
    </source>
</evidence>
<comment type="caution">
    <text evidence="4">The sequence shown here is derived from an EMBL/GenBank/DDBJ whole genome shotgun (WGS) entry which is preliminary data.</text>
</comment>
<dbReference type="Proteomes" id="UP000050349">
    <property type="component" value="Unassembled WGS sequence"/>
</dbReference>
<dbReference type="PANTHER" id="PTHR34596:SF2">
    <property type="entry name" value="CHITOPORIN"/>
    <property type="match status" value="1"/>
</dbReference>
<dbReference type="OrthoDB" id="6759120at2"/>
<name>A0A0P9B253_PSEFL</name>
<reference evidence="4 5" key="1">
    <citation type="submission" date="2015-09" db="EMBL/GenBank/DDBJ databases">
        <authorList>
            <person name="Jackson K.R."/>
            <person name="Lunt B.L."/>
            <person name="Fisher J.N.B."/>
            <person name="Gardner A.V."/>
            <person name="Bailey M.E."/>
            <person name="Deus L.M."/>
            <person name="Earl A.S."/>
            <person name="Gibby P.D."/>
            <person name="Hartmann K.A."/>
            <person name="Liu J.E."/>
            <person name="Manci A.M."/>
            <person name="Nielsen D.A."/>
            <person name="Solomon M.B."/>
            <person name="Breakwell D.P."/>
            <person name="Burnett S.H."/>
            <person name="Grose J.H."/>
        </authorList>
    </citation>
    <scope>NUCLEOTIDE SEQUENCE [LARGE SCALE GENOMIC DNA]</scope>
    <source>
        <strain evidence="4 5">S613</strain>
    </source>
</reference>
<dbReference type="InterPro" id="IPR005318">
    <property type="entry name" value="OM_porin_bac"/>
</dbReference>
<evidence type="ECO:0000313" key="5">
    <source>
        <dbReference type="Proteomes" id="UP000050349"/>
    </source>
</evidence>
<keyword evidence="2" id="KW-0813">Transport</keyword>
<dbReference type="PATRIC" id="fig|294.162.peg.4547"/>
<protein>
    <submittedName>
        <fullName evidence="4">Outer membrane porin, OprD family protein</fullName>
    </submittedName>
</protein>
<keyword evidence="3" id="KW-0732">Signal</keyword>
<evidence type="ECO:0000313" key="4">
    <source>
        <dbReference type="EMBL" id="KPU56554.1"/>
    </source>
</evidence>
<dbReference type="RefSeq" id="WP_057399320.1">
    <property type="nucleotide sequence ID" value="NZ_LJXB01000087.1"/>
</dbReference>
<comment type="similarity">
    <text evidence="1">Belongs to the outer membrane porin (Opr) (TC 1.B.25) family.</text>
</comment>
<dbReference type="Pfam" id="PF03573">
    <property type="entry name" value="OprD"/>
    <property type="match status" value="1"/>
</dbReference>
<dbReference type="PANTHER" id="PTHR34596">
    <property type="entry name" value="CHITOPORIN"/>
    <property type="match status" value="1"/>
</dbReference>
<dbReference type="InterPro" id="IPR023614">
    <property type="entry name" value="Porin_dom_sf"/>
</dbReference>
<dbReference type="GO" id="GO:0016020">
    <property type="term" value="C:membrane"/>
    <property type="evidence" value="ECO:0007669"/>
    <property type="project" value="InterPro"/>
</dbReference>
<dbReference type="EMBL" id="LJXB01000087">
    <property type="protein sequence ID" value="KPU56554.1"/>
    <property type="molecule type" value="Genomic_DNA"/>
</dbReference>
<gene>
    <name evidence="4" type="ORF">AN403_1498</name>
</gene>
<dbReference type="Gene3D" id="2.40.160.10">
    <property type="entry name" value="Porin"/>
    <property type="match status" value="1"/>
</dbReference>
<evidence type="ECO:0000256" key="3">
    <source>
        <dbReference type="ARBA" id="ARBA00022729"/>
    </source>
</evidence>
<proteinExistence type="inferred from homology"/>